<dbReference type="AlphaFoldDB" id="A0A2W2GST5"/>
<protein>
    <recommendedName>
        <fullName evidence="6">Serine protease</fullName>
    </recommendedName>
</protein>
<feature type="chain" id="PRO_5016072713" description="Serine protease" evidence="3">
    <location>
        <begin position="30"/>
        <end position="354"/>
    </location>
</feature>
<gene>
    <name evidence="4" type="ORF">C1I98_18965</name>
</gene>
<sequence length="354" mass="38369">MNTRAKRLALPLGGALLATAVVGASLATAAEAKPGRKTVTLSSAKAAQSVAKFWTPARLKAAQHYTEDSDASGRFKTSRKAGADGSPGMIAPDAGNRSAGRSKNVNLPTTVGRVFFAVGGQLYYCSASAIESKYANLVATAGHCVYDTDRNQAVDKFVFVPGYHEGKANWGIYVGAKFHTHYDFANFEDYDRDYAFVNVYNGVRPGRRHWEDAGRLSDQVGGQGFAWNQPVGKNVYLFGYPTASHPDGDRPYSGETMKYCYGKTYPGPAVPKYKVDEGVAVKCAFTPGSSGGPFIQQYSSNKRVGYINGVVSLALDTDANNRYDRISSPYFDGETAAIYRYASNLWTGKLPWVR</sequence>
<feature type="region of interest" description="Disordered" evidence="2">
    <location>
        <begin position="70"/>
        <end position="103"/>
    </location>
</feature>
<dbReference type="SUPFAM" id="SSF50494">
    <property type="entry name" value="Trypsin-like serine proteases"/>
    <property type="match status" value="1"/>
</dbReference>
<name>A0A2W2GST5_9ACTN</name>
<dbReference type="Gene3D" id="2.40.10.10">
    <property type="entry name" value="Trypsin-like serine proteases"/>
    <property type="match status" value="2"/>
</dbReference>
<keyword evidence="1 3" id="KW-0732">Signal</keyword>
<keyword evidence="5" id="KW-1185">Reference proteome</keyword>
<evidence type="ECO:0000313" key="5">
    <source>
        <dbReference type="Proteomes" id="UP000248544"/>
    </source>
</evidence>
<reference evidence="4 5" key="1">
    <citation type="submission" date="2018-01" db="EMBL/GenBank/DDBJ databases">
        <title>Draft genome sequence of Sphaerisporangium sp. 7K107.</title>
        <authorList>
            <person name="Sahin N."/>
            <person name="Saygin H."/>
            <person name="Ay H."/>
        </authorList>
    </citation>
    <scope>NUCLEOTIDE SEQUENCE [LARGE SCALE GENOMIC DNA]</scope>
    <source>
        <strain evidence="4 5">7K107</strain>
    </source>
</reference>
<dbReference type="InterPro" id="IPR043504">
    <property type="entry name" value="Peptidase_S1_PA_chymotrypsin"/>
</dbReference>
<evidence type="ECO:0000313" key="4">
    <source>
        <dbReference type="EMBL" id="PZG43095.1"/>
    </source>
</evidence>
<dbReference type="Proteomes" id="UP000248544">
    <property type="component" value="Unassembled WGS sequence"/>
</dbReference>
<dbReference type="InterPro" id="IPR009003">
    <property type="entry name" value="Peptidase_S1_PA"/>
</dbReference>
<comment type="caution">
    <text evidence="4">The sequence shown here is derived from an EMBL/GenBank/DDBJ whole genome shotgun (WGS) entry which is preliminary data.</text>
</comment>
<organism evidence="4 5">
    <name type="scientific">Spongiactinospora gelatinilytica</name>
    <dbReference type="NCBI Taxonomy" id="2666298"/>
    <lineage>
        <taxon>Bacteria</taxon>
        <taxon>Bacillati</taxon>
        <taxon>Actinomycetota</taxon>
        <taxon>Actinomycetes</taxon>
        <taxon>Streptosporangiales</taxon>
        <taxon>Streptosporangiaceae</taxon>
        <taxon>Spongiactinospora</taxon>
    </lineage>
</organism>
<evidence type="ECO:0000256" key="1">
    <source>
        <dbReference type="ARBA" id="ARBA00022729"/>
    </source>
</evidence>
<dbReference type="InterPro" id="IPR050966">
    <property type="entry name" value="Glutamyl_endopeptidase"/>
</dbReference>
<evidence type="ECO:0000256" key="3">
    <source>
        <dbReference type="SAM" id="SignalP"/>
    </source>
</evidence>
<dbReference type="EMBL" id="POUA01000143">
    <property type="protein sequence ID" value="PZG43095.1"/>
    <property type="molecule type" value="Genomic_DNA"/>
</dbReference>
<proteinExistence type="predicted"/>
<dbReference type="PANTHER" id="PTHR15462">
    <property type="entry name" value="SERINE PROTEASE"/>
    <property type="match status" value="1"/>
</dbReference>
<feature type="signal peptide" evidence="3">
    <location>
        <begin position="1"/>
        <end position="29"/>
    </location>
</feature>
<dbReference type="Pfam" id="PF13365">
    <property type="entry name" value="Trypsin_2"/>
    <property type="match status" value="1"/>
</dbReference>
<evidence type="ECO:0008006" key="6">
    <source>
        <dbReference type="Google" id="ProtNLM"/>
    </source>
</evidence>
<accession>A0A2W2GST5</accession>
<dbReference type="RefSeq" id="WP_111168786.1">
    <property type="nucleotide sequence ID" value="NZ_POUA01000143.1"/>
</dbReference>
<evidence type="ECO:0000256" key="2">
    <source>
        <dbReference type="SAM" id="MobiDB-lite"/>
    </source>
</evidence>